<dbReference type="GO" id="GO:0004366">
    <property type="term" value="F:glycerol-3-phosphate O-acyltransferase activity"/>
    <property type="evidence" value="ECO:0007669"/>
    <property type="project" value="InterPro"/>
</dbReference>
<evidence type="ECO:0000313" key="3">
    <source>
        <dbReference type="Proteomes" id="UP000244926"/>
    </source>
</evidence>
<dbReference type="InterPro" id="IPR016222">
    <property type="entry name" value="G3P_O-acylTrfase_chlp"/>
</dbReference>
<name>A0A2R8FCC2_9CHLA</name>
<sequence>MQFSRYLQHAFDNQYLPEPLYQKFSVFHQNYIDAATKKFASSQAEALCLQWVKVIIDDLKNPFIFPPYHKKIREPIDLYRLGIDFFSLVTDEQNSRVLNINCLQEIQKYIARGDNVVLLANHQTECDPQLMYYTLGKTCPELMEKMIFVAGDRVTSDPLARPFSMGCDLLCIYSKRHIANPPELREEKLFHNQKSMQILKTLLHKGGKFIYVAPAGGRDRKNDRGKLYPTEFSPESLEMFRLLAKASKQVTHFYPFALKTYDILPPPPKIEDTIGEHRAIFFAPVFFNFGEELLFDELCSKEEIISCDKHSQRMLRATKIFSIVKDLYEEL</sequence>
<keyword evidence="2" id="KW-0012">Acyltransferase</keyword>
<gene>
    <name evidence="2" type="ORF">C10C_0931</name>
</gene>
<evidence type="ECO:0000313" key="2">
    <source>
        <dbReference type="EMBL" id="SPN74065.1"/>
    </source>
</evidence>
<reference evidence="3" key="1">
    <citation type="submission" date="2017-11" db="EMBL/GenBank/DDBJ databases">
        <authorList>
            <person name="Seth-Smith MB H."/>
        </authorList>
    </citation>
    <scope>NUCLEOTIDE SEQUENCE [LARGE SCALE GENOMIC DNA]</scope>
</reference>
<dbReference type="EMBL" id="LT993738">
    <property type="protein sequence ID" value="SPN74065.1"/>
    <property type="molecule type" value="Genomic_DNA"/>
</dbReference>
<keyword evidence="2" id="KW-0808">Transferase</keyword>
<dbReference type="OrthoDB" id="20345at2"/>
<protein>
    <submittedName>
        <fullName evidence="2">Acyltransferase</fullName>
    </submittedName>
</protein>
<dbReference type="Proteomes" id="UP000244926">
    <property type="component" value="Chromosome I"/>
</dbReference>
<dbReference type="PANTHER" id="PTHR35695">
    <property type="entry name" value="GLYCEROL-3-PHOSPHATE ACYLTRANSFERASE, CHLOROPLASTIC"/>
    <property type="match status" value="1"/>
</dbReference>
<feature type="domain" description="Phospholipid/glycerol acyltransferase" evidence="1">
    <location>
        <begin position="107"/>
        <end position="257"/>
    </location>
</feature>
<keyword evidence="3" id="KW-1185">Reference proteome</keyword>
<dbReference type="PANTHER" id="PTHR35695:SF1">
    <property type="entry name" value="GLYCEROL-3-PHOSPHATE ACYLTRANSFERASE, CHLOROPLASTIC"/>
    <property type="match status" value="1"/>
</dbReference>
<organism evidence="2 3">
    <name type="scientific">Chlamydia serpentis</name>
    <dbReference type="NCBI Taxonomy" id="1967782"/>
    <lineage>
        <taxon>Bacteria</taxon>
        <taxon>Pseudomonadati</taxon>
        <taxon>Chlamydiota</taxon>
        <taxon>Chlamydiia</taxon>
        <taxon>Chlamydiales</taxon>
        <taxon>Chlamydiaceae</taxon>
        <taxon>Chlamydia/Chlamydophila group</taxon>
        <taxon>Chlamydia</taxon>
    </lineage>
</organism>
<dbReference type="RefSeq" id="WP_108897000.1">
    <property type="nucleotide sequence ID" value="NZ_LT993738.1"/>
</dbReference>
<proteinExistence type="predicted"/>
<dbReference type="AlphaFoldDB" id="A0A2R8FCC2"/>
<dbReference type="KEGG" id="csee:C10C_0931"/>
<dbReference type="SUPFAM" id="SSF69593">
    <property type="entry name" value="Glycerol-3-phosphate (1)-acyltransferase"/>
    <property type="match status" value="1"/>
</dbReference>
<accession>A0A2R8FCC2</accession>
<dbReference type="PIRSF" id="PIRSF000431">
    <property type="entry name" value="Glycerol-3-P_O-acyltransfrase"/>
    <property type="match status" value="1"/>
</dbReference>
<evidence type="ECO:0000259" key="1">
    <source>
        <dbReference type="Pfam" id="PF01553"/>
    </source>
</evidence>
<dbReference type="GO" id="GO:0006655">
    <property type="term" value="P:phosphatidylglycerol biosynthetic process"/>
    <property type="evidence" value="ECO:0007669"/>
    <property type="project" value="TreeGrafter"/>
</dbReference>
<dbReference type="Gene3D" id="3.40.1130.10">
    <property type="entry name" value="Glycerol-3-phosphate (1)-acyltransferase"/>
    <property type="match status" value="1"/>
</dbReference>
<dbReference type="CDD" id="cd07985">
    <property type="entry name" value="LPLAT_GPAT"/>
    <property type="match status" value="1"/>
</dbReference>
<dbReference type="InterPro" id="IPR002123">
    <property type="entry name" value="Plipid/glycerol_acylTrfase"/>
</dbReference>
<dbReference type="Pfam" id="PF01553">
    <property type="entry name" value="Acyltransferase"/>
    <property type="match status" value="1"/>
</dbReference>